<accession>A0ACB7RNS2</accession>
<reference evidence="1" key="1">
    <citation type="submission" date="2020-05" db="EMBL/GenBank/DDBJ databases">
        <title>Large-scale comparative analyses of tick genomes elucidate their genetic diversity and vector capacities.</title>
        <authorList>
            <person name="Jia N."/>
            <person name="Wang J."/>
            <person name="Shi W."/>
            <person name="Du L."/>
            <person name="Sun Y."/>
            <person name="Zhan W."/>
            <person name="Jiang J."/>
            <person name="Wang Q."/>
            <person name="Zhang B."/>
            <person name="Ji P."/>
            <person name="Sakyi L.B."/>
            <person name="Cui X."/>
            <person name="Yuan T."/>
            <person name="Jiang B."/>
            <person name="Yang W."/>
            <person name="Lam T.T.-Y."/>
            <person name="Chang Q."/>
            <person name="Ding S."/>
            <person name="Wang X."/>
            <person name="Zhu J."/>
            <person name="Ruan X."/>
            <person name="Zhao L."/>
            <person name="Wei J."/>
            <person name="Que T."/>
            <person name="Du C."/>
            <person name="Cheng J."/>
            <person name="Dai P."/>
            <person name="Han X."/>
            <person name="Huang E."/>
            <person name="Gao Y."/>
            <person name="Liu J."/>
            <person name="Shao H."/>
            <person name="Ye R."/>
            <person name="Li L."/>
            <person name="Wei W."/>
            <person name="Wang X."/>
            <person name="Wang C."/>
            <person name="Yang T."/>
            <person name="Huo Q."/>
            <person name="Li W."/>
            <person name="Guo W."/>
            <person name="Chen H."/>
            <person name="Zhou L."/>
            <person name="Ni X."/>
            <person name="Tian J."/>
            <person name="Zhou Y."/>
            <person name="Sheng Y."/>
            <person name="Liu T."/>
            <person name="Pan Y."/>
            <person name="Xia L."/>
            <person name="Li J."/>
            <person name="Zhao F."/>
            <person name="Cao W."/>
        </authorList>
    </citation>
    <scope>NUCLEOTIDE SEQUENCE</scope>
    <source>
        <strain evidence="1">Hyas-2018</strain>
    </source>
</reference>
<evidence type="ECO:0000313" key="2">
    <source>
        <dbReference type="Proteomes" id="UP000821845"/>
    </source>
</evidence>
<comment type="caution">
    <text evidence="1">The sequence shown here is derived from an EMBL/GenBank/DDBJ whole genome shotgun (WGS) entry which is preliminary data.</text>
</comment>
<organism evidence="1 2">
    <name type="scientific">Hyalomma asiaticum</name>
    <name type="common">Tick</name>
    <dbReference type="NCBI Taxonomy" id="266040"/>
    <lineage>
        <taxon>Eukaryota</taxon>
        <taxon>Metazoa</taxon>
        <taxon>Ecdysozoa</taxon>
        <taxon>Arthropoda</taxon>
        <taxon>Chelicerata</taxon>
        <taxon>Arachnida</taxon>
        <taxon>Acari</taxon>
        <taxon>Parasitiformes</taxon>
        <taxon>Ixodida</taxon>
        <taxon>Ixodoidea</taxon>
        <taxon>Ixodidae</taxon>
        <taxon>Hyalomminae</taxon>
        <taxon>Hyalomma</taxon>
    </lineage>
</organism>
<dbReference type="Proteomes" id="UP000821845">
    <property type="component" value="Chromosome 8"/>
</dbReference>
<gene>
    <name evidence="1" type="ORF">HPB50_014711</name>
</gene>
<proteinExistence type="predicted"/>
<sequence>MSQGEDDFLSGGQWKGQLDLDRPCRALSSDETCWLCDDFTAWNPVMYQLDLQLAETTPGTMLLRCISEPREDRDPVTAARQTSWLASWLLCHHTCIQELAVECAIGTSSPAAQPSFPIFLRRRSSSPPLRRLRSLRIIETPRSSAHRISAHLVPARHERHRRPRHTVRQLWQIRSRLRRRSRRPPGTQPRYAEEHRHFLSLQKDAADSKCWSMSSLAKC</sequence>
<evidence type="ECO:0000313" key="1">
    <source>
        <dbReference type="EMBL" id="KAH6924298.1"/>
    </source>
</evidence>
<name>A0ACB7RNS2_HYAAI</name>
<keyword evidence="2" id="KW-1185">Reference proteome</keyword>
<dbReference type="EMBL" id="CM023488">
    <property type="protein sequence ID" value="KAH6924298.1"/>
    <property type="molecule type" value="Genomic_DNA"/>
</dbReference>
<protein>
    <submittedName>
        <fullName evidence="1">Uncharacterized protein</fullName>
    </submittedName>
</protein>